<reference evidence="11" key="1">
    <citation type="journal article" date="2019" name="Int. J. Syst. Evol. Microbiol.">
        <title>The Global Catalogue of Microorganisms (GCM) 10K type strain sequencing project: providing services to taxonomists for standard genome sequencing and annotation.</title>
        <authorList>
            <consortium name="The Broad Institute Genomics Platform"/>
            <consortium name="The Broad Institute Genome Sequencing Center for Infectious Disease"/>
            <person name="Wu L."/>
            <person name="Ma J."/>
        </authorList>
    </citation>
    <scope>NUCLEOTIDE SEQUENCE [LARGE SCALE GENOMIC DNA]</scope>
    <source>
        <strain evidence="11">CCUG 55074</strain>
    </source>
</reference>
<dbReference type="PANTHER" id="PTHR42872">
    <property type="entry name" value="PROTEIN-GLUTAMATE METHYLESTERASE/PROTEIN-GLUTAMINE GLUTAMINASE"/>
    <property type="match status" value="1"/>
</dbReference>
<dbReference type="Proteomes" id="UP001597216">
    <property type="component" value="Unassembled WGS sequence"/>
</dbReference>
<dbReference type="Pfam" id="PF01339">
    <property type="entry name" value="CheB_methylest"/>
    <property type="match status" value="1"/>
</dbReference>
<dbReference type="Pfam" id="PF00072">
    <property type="entry name" value="Response_reg"/>
    <property type="match status" value="1"/>
</dbReference>
<evidence type="ECO:0000256" key="3">
    <source>
        <dbReference type="ARBA" id="ARBA00022801"/>
    </source>
</evidence>
<dbReference type="Gene3D" id="3.40.50.180">
    <property type="entry name" value="Methylesterase CheB, C-terminal domain"/>
    <property type="match status" value="1"/>
</dbReference>
<accession>A0ABW3T198</accession>
<dbReference type="InterPro" id="IPR001789">
    <property type="entry name" value="Sig_transdc_resp-reg_receiver"/>
</dbReference>
<dbReference type="PIRSF" id="PIRSF000876">
    <property type="entry name" value="RR_chemtxs_CheB"/>
    <property type="match status" value="1"/>
</dbReference>
<dbReference type="SUPFAM" id="SSF52738">
    <property type="entry name" value="Methylesterase CheB, C-terminal domain"/>
    <property type="match status" value="1"/>
</dbReference>
<dbReference type="InterPro" id="IPR000673">
    <property type="entry name" value="Sig_transdc_resp-reg_Me-estase"/>
</dbReference>
<dbReference type="PROSITE" id="PS50110">
    <property type="entry name" value="RESPONSE_REGULATORY"/>
    <property type="match status" value="1"/>
</dbReference>
<dbReference type="EC" id="3.1.1.61" evidence="5"/>
<protein>
    <recommendedName>
        <fullName evidence="5">Protein-glutamate methylesterase/protein-glutamine glutaminase</fullName>
        <ecNumber evidence="5">3.1.1.61</ecNumber>
        <ecNumber evidence="5">3.5.1.44</ecNumber>
    </recommendedName>
</protein>
<evidence type="ECO:0000256" key="6">
    <source>
        <dbReference type="PROSITE-ProRule" id="PRU00050"/>
    </source>
</evidence>
<dbReference type="PANTHER" id="PTHR42872:SF6">
    <property type="entry name" value="PROTEIN-GLUTAMATE METHYLESTERASE_PROTEIN-GLUTAMINE GLUTAMINASE"/>
    <property type="match status" value="1"/>
</dbReference>
<gene>
    <name evidence="5" type="primary">cheB</name>
    <name evidence="10" type="ORF">ACFQ27_08920</name>
</gene>
<dbReference type="NCBIfam" id="NF009206">
    <property type="entry name" value="PRK12555.1"/>
    <property type="match status" value="1"/>
</dbReference>
<keyword evidence="1 5" id="KW-0963">Cytoplasm</keyword>
<dbReference type="InterPro" id="IPR011006">
    <property type="entry name" value="CheY-like_superfamily"/>
</dbReference>
<evidence type="ECO:0000256" key="5">
    <source>
        <dbReference type="HAMAP-Rule" id="MF_00099"/>
    </source>
</evidence>
<comment type="PTM">
    <text evidence="5">Phosphorylated by CheA. Phosphorylation of the N-terminal regulatory domain activates the methylesterase activity.</text>
</comment>
<keyword evidence="11" id="KW-1185">Reference proteome</keyword>
<proteinExistence type="inferred from homology"/>
<feature type="active site" evidence="5 6">
    <location>
        <position position="162"/>
    </location>
</feature>
<dbReference type="SMART" id="SM00448">
    <property type="entry name" value="REC"/>
    <property type="match status" value="1"/>
</dbReference>
<comment type="catalytic activity">
    <reaction evidence="5">
        <text>L-glutaminyl-[protein] + H2O = L-glutamyl-[protein] + NH4(+)</text>
        <dbReference type="Rhea" id="RHEA:16441"/>
        <dbReference type="Rhea" id="RHEA-COMP:10207"/>
        <dbReference type="Rhea" id="RHEA-COMP:10208"/>
        <dbReference type="ChEBI" id="CHEBI:15377"/>
        <dbReference type="ChEBI" id="CHEBI:28938"/>
        <dbReference type="ChEBI" id="CHEBI:29973"/>
        <dbReference type="ChEBI" id="CHEBI:30011"/>
        <dbReference type="EC" id="3.5.1.44"/>
    </reaction>
</comment>
<dbReference type="CDD" id="cd16432">
    <property type="entry name" value="CheB_Rec"/>
    <property type="match status" value="1"/>
</dbReference>
<feature type="domain" description="CheB-type methylesterase" evidence="9">
    <location>
        <begin position="134"/>
        <end position="341"/>
    </location>
</feature>
<dbReference type="CDD" id="cd17541">
    <property type="entry name" value="REC_CheB-like"/>
    <property type="match status" value="1"/>
</dbReference>
<comment type="function">
    <text evidence="5">Involved in chemotaxis. Part of a chemotaxis signal transduction system that modulates chemotaxis in response to various stimuli. Catalyzes the demethylation of specific methylglutamate residues introduced into the chemoreceptors (methyl-accepting chemotaxis proteins or MCP) by CheR. Also mediates the irreversible deamidation of specific glutamine residues to glutamic acid.</text>
</comment>
<dbReference type="InterPro" id="IPR035909">
    <property type="entry name" value="CheB_C"/>
</dbReference>
<dbReference type="SUPFAM" id="SSF52172">
    <property type="entry name" value="CheY-like"/>
    <property type="match status" value="1"/>
</dbReference>
<dbReference type="GO" id="GO:0008984">
    <property type="term" value="F:protein-glutamate methylesterase activity"/>
    <property type="evidence" value="ECO:0007669"/>
    <property type="project" value="UniProtKB-EC"/>
</dbReference>
<dbReference type="HAMAP" id="MF_00099">
    <property type="entry name" value="CheB_chemtxs"/>
    <property type="match status" value="1"/>
</dbReference>
<comment type="similarity">
    <text evidence="5">Belongs to the CheB family.</text>
</comment>
<comment type="subcellular location">
    <subcellularLocation>
        <location evidence="5">Cytoplasm</location>
    </subcellularLocation>
</comment>
<feature type="domain" description="Response regulatory" evidence="8">
    <location>
        <begin position="4"/>
        <end position="121"/>
    </location>
</feature>
<evidence type="ECO:0000256" key="7">
    <source>
        <dbReference type="PROSITE-ProRule" id="PRU00169"/>
    </source>
</evidence>
<keyword evidence="2 5" id="KW-0145">Chemotaxis</keyword>
<feature type="active site" evidence="5 6">
    <location>
        <position position="188"/>
    </location>
</feature>
<dbReference type="EMBL" id="JBHTLQ010000016">
    <property type="protein sequence ID" value="MFD1190698.1"/>
    <property type="molecule type" value="Genomic_DNA"/>
</dbReference>
<dbReference type="NCBIfam" id="NF001965">
    <property type="entry name" value="PRK00742.1"/>
    <property type="match status" value="1"/>
</dbReference>
<evidence type="ECO:0000256" key="2">
    <source>
        <dbReference type="ARBA" id="ARBA00022500"/>
    </source>
</evidence>
<keyword evidence="3 5" id="KW-0378">Hydrolase</keyword>
<evidence type="ECO:0000313" key="11">
    <source>
        <dbReference type="Proteomes" id="UP001597216"/>
    </source>
</evidence>
<sequence>MSVGVLIVDDSATMRGLIAAALKRDPDIEVLGFANDPIEAREQVKRLNPDVITLDIEMPHMNGLEFLEKIMRLRPTPVVMISTLTQAGADITVAALELGAVECIGKPQGGAGVGEAFAKLPDIVKGAARARVKPYSGPVAAPAERASGYSPVKDLVLAIGSSTGGVEALMTILANFPDTCPPTVITQHMPATFTKSFAARLDRISGAKVEEAYDGAKLLPGHIYVAPGGDTHLEVVSSTQPICRLRAGEPVNGHRPSVDVLFDSVAKLNRPAAGVILTGMGRDGAQGLLALRQKGARTLGQDESSCVVYGMPKAAFELGAVEKQIGLARMGQAILNVCSASAEHQRSA</sequence>
<comment type="caution">
    <text evidence="10">The sequence shown here is derived from an EMBL/GenBank/DDBJ whole genome shotgun (WGS) entry which is preliminary data.</text>
</comment>
<feature type="active site" evidence="5 6">
    <location>
        <position position="283"/>
    </location>
</feature>
<dbReference type="PROSITE" id="PS50122">
    <property type="entry name" value="CHEB"/>
    <property type="match status" value="1"/>
</dbReference>
<dbReference type="InterPro" id="IPR008248">
    <property type="entry name" value="CheB-like"/>
</dbReference>
<name>A0ABW3T198_9CAUL</name>
<dbReference type="EC" id="3.5.1.44" evidence="5"/>
<evidence type="ECO:0000256" key="1">
    <source>
        <dbReference type="ARBA" id="ARBA00022490"/>
    </source>
</evidence>
<evidence type="ECO:0000259" key="9">
    <source>
        <dbReference type="PROSITE" id="PS50122"/>
    </source>
</evidence>
<organism evidence="10 11">
    <name type="scientific">Phenylobacterium conjunctum</name>
    <dbReference type="NCBI Taxonomy" id="1298959"/>
    <lineage>
        <taxon>Bacteria</taxon>
        <taxon>Pseudomonadati</taxon>
        <taxon>Pseudomonadota</taxon>
        <taxon>Alphaproteobacteria</taxon>
        <taxon>Caulobacterales</taxon>
        <taxon>Caulobacteraceae</taxon>
        <taxon>Phenylobacterium</taxon>
    </lineage>
</organism>
<evidence type="ECO:0000313" key="10">
    <source>
        <dbReference type="EMBL" id="MFD1190698.1"/>
    </source>
</evidence>
<evidence type="ECO:0000259" key="8">
    <source>
        <dbReference type="PROSITE" id="PS50110"/>
    </source>
</evidence>
<dbReference type="RefSeq" id="WP_377353328.1">
    <property type="nucleotide sequence ID" value="NZ_JBHTLQ010000016.1"/>
</dbReference>
<feature type="modified residue" description="4-aspartylphosphate" evidence="5 7">
    <location>
        <position position="55"/>
    </location>
</feature>
<keyword evidence="5 7" id="KW-0597">Phosphoprotein</keyword>
<dbReference type="Gene3D" id="3.40.50.2300">
    <property type="match status" value="1"/>
</dbReference>
<comment type="domain">
    <text evidence="5">Contains a C-terminal catalytic domain, and an N-terminal region which modulates catalytic activity.</text>
</comment>
<comment type="catalytic activity">
    <reaction evidence="4 5">
        <text>[protein]-L-glutamate 5-O-methyl ester + H2O = L-glutamyl-[protein] + methanol + H(+)</text>
        <dbReference type="Rhea" id="RHEA:23236"/>
        <dbReference type="Rhea" id="RHEA-COMP:10208"/>
        <dbReference type="Rhea" id="RHEA-COMP:10311"/>
        <dbReference type="ChEBI" id="CHEBI:15377"/>
        <dbReference type="ChEBI" id="CHEBI:15378"/>
        <dbReference type="ChEBI" id="CHEBI:17790"/>
        <dbReference type="ChEBI" id="CHEBI:29973"/>
        <dbReference type="ChEBI" id="CHEBI:82795"/>
        <dbReference type="EC" id="3.1.1.61"/>
    </reaction>
</comment>
<evidence type="ECO:0000256" key="4">
    <source>
        <dbReference type="ARBA" id="ARBA00048267"/>
    </source>
</evidence>